<dbReference type="AlphaFoldDB" id="Q1ATT8"/>
<dbReference type="SMART" id="SM00345">
    <property type="entry name" value="HTH_GNTR"/>
    <property type="match status" value="1"/>
</dbReference>
<dbReference type="PANTHER" id="PTHR43537">
    <property type="entry name" value="TRANSCRIPTIONAL REGULATOR, GNTR FAMILY"/>
    <property type="match status" value="1"/>
</dbReference>
<organism evidence="5 6">
    <name type="scientific">Rubrobacter xylanophilus (strain DSM 9941 / JCM 11954 / NBRC 16129 / PRD-1)</name>
    <dbReference type="NCBI Taxonomy" id="266117"/>
    <lineage>
        <taxon>Bacteria</taxon>
        <taxon>Bacillati</taxon>
        <taxon>Actinomycetota</taxon>
        <taxon>Rubrobacteria</taxon>
        <taxon>Rubrobacterales</taxon>
        <taxon>Rubrobacteraceae</taxon>
        <taxon>Rubrobacter</taxon>
    </lineage>
</organism>
<dbReference type="PROSITE" id="PS50949">
    <property type="entry name" value="HTH_GNTR"/>
    <property type="match status" value="1"/>
</dbReference>
<dbReference type="Pfam" id="PF07729">
    <property type="entry name" value="FCD"/>
    <property type="match status" value="1"/>
</dbReference>
<keyword evidence="3" id="KW-0804">Transcription</keyword>
<evidence type="ECO:0000256" key="2">
    <source>
        <dbReference type="ARBA" id="ARBA00023125"/>
    </source>
</evidence>
<proteinExistence type="predicted"/>
<gene>
    <name evidence="5" type="ordered locus">Rxyl_2260</name>
</gene>
<keyword evidence="6" id="KW-1185">Reference proteome</keyword>
<dbReference type="InterPro" id="IPR000524">
    <property type="entry name" value="Tscrpt_reg_HTH_GntR"/>
</dbReference>
<evidence type="ECO:0000256" key="1">
    <source>
        <dbReference type="ARBA" id="ARBA00023015"/>
    </source>
</evidence>
<dbReference type="eggNOG" id="COG1802">
    <property type="taxonomic scope" value="Bacteria"/>
</dbReference>
<dbReference type="CDD" id="cd07377">
    <property type="entry name" value="WHTH_GntR"/>
    <property type="match status" value="1"/>
</dbReference>
<dbReference type="InterPro" id="IPR008920">
    <property type="entry name" value="TF_FadR/GntR_C"/>
</dbReference>
<dbReference type="InterPro" id="IPR011711">
    <property type="entry name" value="GntR_C"/>
</dbReference>
<dbReference type="STRING" id="266117.Rxyl_2260"/>
<evidence type="ECO:0000313" key="6">
    <source>
        <dbReference type="Proteomes" id="UP000006637"/>
    </source>
</evidence>
<dbReference type="InterPro" id="IPR036388">
    <property type="entry name" value="WH-like_DNA-bd_sf"/>
</dbReference>
<dbReference type="Proteomes" id="UP000006637">
    <property type="component" value="Chromosome"/>
</dbReference>
<keyword evidence="2" id="KW-0238">DNA-binding</keyword>
<dbReference type="SMART" id="SM00895">
    <property type="entry name" value="FCD"/>
    <property type="match status" value="1"/>
</dbReference>
<dbReference type="Gene3D" id="1.10.10.10">
    <property type="entry name" value="Winged helix-like DNA-binding domain superfamily/Winged helix DNA-binding domain"/>
    <property type="match status" value="1"/>
</dbReference>
<dbReference type="SUPFAM" id="SSF46785">
    <property type="entry name" value="Winged helix' DNA-binding domain"/>
    <property type="match status" value="1"/>
</dbReference>
<reference evidence="5 6" key="1">
    <citation type="submission" date="2006-06" db="EMBL/GenBank/DDBJ databases">
        <title>Complete sequence of Rubrobacter xylanophilus DSM 9941.</title>
        <authorList>
            <consortium name="US DOE Joint Genome Institute"/>
            <person name="Copeland A."/>
            <person name="Lucas S."/>
            <person name="Lapidus A."/>
            <person name="Barry K."/>
            <person name="Detter J.C."/>
            <person name="Glavina del Rio T."/>
            <person name="Hammon N."/>
            <person name="Israni S."/>
            <person name="Dalin E."/>
            <person name="Tice H."/>
            <person name="Pitluck S."/>
            <person name="Munk A.C."/>
            <person name="Brettin T."/>
            <person name="Bruce D."/>
            <person name="Han C."/>
            <person name="Tapia R."/>
            <person name="Gilna P."/>
            <person name="Schmutz J."/>
            <person name="Larimer F."/>
            <person name="Land M."/>
            <person name="Hauser L."/>
            <person name="Kyrpides N."/>
            <person name="Lykidis A."/>
            <person name="da Costa M.S."/>
            <person name="Rainey F.A."/>
            <person name="Empadinhas N."/>
            <person name="Jolivet E."/>
            <person name="Battista J.R."/>
            <person name="Richardson P."/>
        </authorList>
    </citation>
    <scope>NUCLEOTIDE SEQUENCE [LARGE SCALE GENOMIC DNA]</scope>
    <source>
        <strain evidence="6">DSM 9941 / NBRC 16129 / PRD-1</strain>
    </source>
</reference>
<dbReference type="GO" id="GO:0003677">
    <property type="term" value="F:DNA binding"/>
    <property type="evidence" value="ECO:0007669"/>
    <property type="project" value="UniProtKB-KW"/>
</dbReference>
<accession>Q1ATT8</accession>
<name>Q1ATT8_RUBXD</name>
<dbReference type="Pfam" id="PF00392">
    <property type="entry name" value="GntR"/>
    <property type="match status" value="1"/>
</dbReference>
<dbReference type="KEGG" id="rxy:Rxyl_2260"/>
<evidence type="ECO:0000259" key="4">
    <source>
        <dbReference type="PROSITE" id="PS50949"/>
    </source>
</evidence>
<sequence length="232" mass="26775">MSLKELAENASKGHRTAQEMVADGLREGILRGVLKAGQPLRQMEIAEQFGVSSIPVREALRQLEGEGLMVFYPRRGAVVSELSRDEVLEICEMREVLELLALRKAFPNLTEGDLQRAEEVLERADAQTDEELLGMWGEVNWEFHSALYRPANRPQLLGVIRNLHNRFDRYLRIHFSALDYRVKGQQEHWEILERCKRGDEGRALEELRRHILTVKEMLLEYLDGEAEEDDAP</sequence>
<feature type="domain" description="HTH gntR-type" evidence="4">
    <location>
        <begin position="15"/>
        <end position="82"/>
    </location>
</feature>
<dbReference type="InterPro" id="IPR036390">
    <property type="entry name" value="WH_DNA-bd_sf"/>
</dbReference>
<dbReference type="Gene3D" id="1.20.120.530">
    <property type="entry name" value="GntR ligand-binding domain-like"/>
    <property type="match status" value="1"/>
</dbReference>
<evidence type="ECO:0000313" key="5">
    <source>
        <dbReference type="EMBL" id="ABG05190.1"/>
    </source>
</evidence>
<dbReference type="SUPFAM" id="SSF48008">
    <property type="entry name" value="GntR ligand-binding domain-like"/>
    <property type="match status" value="1"/>
</dbReference>
<dbReference type="PANTHER" id="PTHR43537:SF41">
    <property type="entry name" value="TRANSCRIPTIONAL REGULATORY PROTEIN"/>
    <property type="match status" value="1"/>
</dbReference>
<dbReference type="GO" id="GO:0003700">
    <property type="term" value="F:DNA-binding transcription factor activity"/>
    <property type="evidence" value="ECO:0007669"/>
    <property type="project" value="InterPro"/>
</dbReference>
<dbReference type="PhylomeDB" id="Q1ATT8"/>
<evidence type="ECO:0000256" key="3">
    <source>
        <dbReference type="ARBA" id="ARBA00023163"/>
    </source>
</evidence>
<dbReference type="EMBL" id="CP000386">
    <property type="protein sequence ID" value="ABG05190.1"/>
    <property type="molecule type" value="Genomic_DNA"/>
</dbReference>
<protein>
    <submittedName>
        <fullName evidence="5">Transcriptional regulator, GntR family</fullName>
    </submittedName>
</protein>
<keyword evidence="1" id="KW-0805">Transcription regulation</keyword>
<dbReference type="HOGENOM" id="CLU_017584_5_4_11"/>